<dbReference type="PANTHER" id="PTHR45023:SF4">
    <property type="entry name" value="GLYCINE-RICH PROTEIN-RELATED"/>
    <property type="match status" value="1"/>
</dbReference>
<dbReference type="Gramene" id="KRH38927">
    <property type="protein sequence ID" value="KRH38927"/>
    <property type="gene ID" value="GLYMA_09G167300"/>
</dbReference>
<reference evidence="3 4" key="1">
    <citation type="journal article" date="2010" name="Nature">
        <title>Genome sequence of the palaeopolyploid soybean.</title>
        <authorList>
            <person name="Schmutz J."/>
            <person name="Cannon S.B."/>
            <person name="Schlueter J."/>
            <person name="Ma J."/>
            <person name="Mitros T."/>
            <person name="Nelson W."/>
            <person name="Hyten D.L."/>
            <person name="Song Q."/>
            <person name="Thelen J.J."/>
            <person name="Cheng J."/>
            <person name="Xu D."/>
            <person name="Hellsten U."/>
            <person name="May G.D."/>
            <person name="Yu Y."/>
            <person name="Sakurai T."/>
            <person name="Umezawa T."/>
            <person name="Bhattacharyya M.K."/>
            <person name="Sandhu D."/>
            <person name="Valliyodan B."/>
            <person name="Lindquist E."/>
            <person name="Peto M."/>
            <person name="Grant D."/>
            <person name="Shu S."/>
            <person name="Goodstein D."/>
            <person name="Barry K."/>
            <person name="Futrell-Griggs M."/>
            <person name="Abernathy B."/>
            <person name="Du J."/>
            <person name="Tian Z."/>
            <person name="Zhu L."/>
            <person name="Gill N."/>
            <person name="Joshi T."/>
            <person name="Libault M."/>
            <person name="Sethuraman A."/>
            <person name="Zhang X.-C."/>
            <person name="Shinozaki K."/>
            <person name="Nguyen H.T."/>
            <person name="Wing R.A."/>
            <person name="Cregan P."/>
            <person name="Specht J."/>
            <person name="Grimwood J."/>
            <person name="Rokhsar D."/>
            <person name="Stacey G."/>
            <person name="Shoemaker R.C."/>
            <person name="Jackson S.A."/>
        </authorList>
    </citation>
    <scope>NUCLEOTIDE SEQUENCE</scope>
    <source>
        <strain evidence="4">cv. Williams 82</strain>
        <tissue evidence="3">Callus</tissue>
    </source>
</reference>
<feature type="compositionally biased region" description="Polar residues" evidence="1">
    <location>
        <begin position="116"/>
        <end position="127"/>
    </location>
</feature>
<feature type="domain" description="No apical meristem-associated C-terminal" evidence="2">
    <location>
        <begin position="85"/>
        <end position="209"/>
    </location>
</feature>
<dbReference type="SMR" id="A0A0R0IJK1"/>
<evidence type="ECO:0000313" key="5">
    <source>
        <dbReference type="Proteomes" id="UP000008827"/>
    </source>
</evidence>
<feature type="compositionally biased region" description="Basic and acidic residues" evidence="1">
    <location>
        <begin position="32"/>
        <end position="49"/>
    </location>
</feature>
<proteinExistence type="predicted"/>
<feature type="region of interest" description="Disordered" evidence="1">
    <location>
        <begin position="116"/>
        <end position="164"/>
    </location>
</feature>
<dbReference type="InterPro" id="IPR029466">
    <property type="entry name" value="NAM-associated_C"/>
</dbReference>
<feature type="region of interest" description="Disordered" evidence="1">
    <location>
        <begin position="21"/>
        <end position="54"/>
    </location>
</feature>
<dbReference type="Pfam" id="PF14303">
    <property type="entry name" value="NAM-associated"/>
    <property type="match status" value="1"/>
</dbReference>
<organism evidence="3">
    <name type="scientific">Glycine max</name>
    <name type="common">Soybean</name>
    <name type="synonym">Glycine hispida</name>
    <dbReference type="NCBI Taxonomy" id="3847"/>
    <lineage>
        <taxon>Eukaryota</taxon>
        <taxon>Viridiplantae</taxon>
        <taxon>Streptophyta</taxon>
        <taxon>Embryophyta</taxon>
        <taxon>Tracheophyta</taxon>
        <taxon>Spermatophyta</taxon>
        <taxon>Magnoliopsida</taxon>
        <taxon>eudicotyledons</taxon>
        <taxon>Gunneridae</taxon>
        <taxon>Pentapetalae</taxon>
        <taxon>rosids</taxon>
        <taxon>fabids</taxon>
        <taxon>Fabales</taxon>
        <taxon>Fabaceae</taxon>
        <taxon>Papilionoideae</taxon>
        <taxon>50 kb inversion clade</taxon>
        <taxon>NPAAA clade</taxon>
        <taxon>indigoferoid/millettioid clade</taxon>
        <taxon>Phaseoleae</taxon>
        <taxon>Glycine</taxon>
        <taxon>Glycine subgen. Soja</taxon>
    </lineage>
</organism>
<gene>
    <name evidence="3" type="ORF">GLYMA_09G167300</name>
</gene>
<dbReference type="OMA" id="FAMEEDT"/>
<reference evidence="3" key="3">
    <citation type="submission" date="2018-07" db="EMBL/GenBank/DDBJ databases">
        <title>WGS assembly of Glycine max.</title>
        <authorList>
            <person name="Schmutz J."/>
            <person name="Cannon S."/>
            <person name="Schlueter J."/>
            <person name="Ma J."/>
            <person name="Mitros T."/>
            <person name="Nelson W."/>
            <person name="Hyten D."/>
            <person name="Song Q."/>
            <person name="Thelen J."/>
            <person name="Cheng J."/>
            <person name="Xu D."/>
            <person name="Hellsten U."/>
            <person name="May G."/>
            <person name="Yu Y."/>
            <person name="Sakurai T."/>
            <person name="Umezawa T."/>
            <person name="Bhattacharyya M."/>
            <person name="Sandhu D."/>
            <person name="Valliyodan B."/>
            <person name="Lindquist E."/>
            <person name="Peto M."/>
            <person name="Grant D."/>
            <person name="Shu S."/>
            <person name="Goodstein D."/>
            <person name="Barry K."/>
            <person name="Futrell-Griggs M."/>
            <person name="Abernathy B."/>
            <person name="Du J."/>
            <person name="Tian Z."/>
            <person name="Zhu L."/>
            <person name="Gill N."/>
            <person name="Joshi T."/>
            <person name="Libault M."/>
            <person name="Sethuraman A."/>
            <person name="Zhang X."/>
            <person name="Shinozaki K."/>
            <person name="Nguyen H."/>
            <person name="Wing R."/>
            <person name="Cregan P."/>
            <person name="Specht J."/>
            <person name="Grimwood J."/>
            <person name="Rokhsar D."/>
            <person name="Stacey G."/>
            <person name="Shoemaker R."/>
            <person name="Jackson S."/>
        </authorList>
    </citation>
    <scope>NUCLEOTIDE SEQUENCE</scope>
    <source>
        <tissue evidence="3">Callus</tissue>
    </source>
</reference>
<name>A0A0R0IJK1_SOYBN</name>
<evidence type="ECO:0000313" key="3">
    <source>
        <dbReference type="EMBL" id="KRH38927.1"/>
    </source>
</evidence>
<accession>A0A0R0IJK1</accession>
<dbReference type="InParanoid" id="A0A0R0IJK1"/>
<evidence type="ECO:0000259" key="2">
    <source>
        <dbReference type="Pfam" id="PF14303"/>
    </source>
</evidence>
<dbReference type="EnsemblPlants" id="KRH38927">
    <property type="protein sequence ID" value="KRH38927"/>
    <property type="gene ID" value="GLYMA_09G167300"/>
</dbReference>
<dbReference type="STRING" id="3847.A0A0R0IJK1"/>
<dbReference type="AlphaFoldDB" id="A0A0R0IJK1"/>
<sequence>MEGEAKGCGCWKGEGRLLVSEGRGKATGAGREGGEGRSCEGEKEGEKSSTKKKPRVAFAMEEDTHIISSWLDSLTDQIVGVGTDFGLEHAWRLLKDQSKWLEQFTKNFSKRMKISTSGAYSSSSNPETPVEADTPSPIIRPMGQKAAKRKSKEKRVGTSTNPVDLTGMKEAMRERNVVNVKLVALREKKLENEYYDILMKDTSTMSETQLKDHEAFCKIIQSKLGI</sequence>
<reference evidence="4" key="2">
    <citation type="submission" date="2018-02" db="UniProtKB">
        <authorList>
            <consortium name="EnsemblPlants"/>
        </authorList>
    </citation>
    <scope>IDENTIFICATION</scope>
    <source>
        <strain evidence="4">Williams 82</strain>
    </source>
</reference>
<dbReference type="PANTHER" id="PTHR45023">
    <property type="match status" value="1"/>
</dbReference>
<keyword evidence="5" id="KW-1185">Reference proteome</keyword>
<dbReference type="EMBL" id="CM000842">
    <property type="protein sequence ID" value="KRH38927.1"/>
    <property type="molecule type" value="Genomic_DNA"/>
</dbReference>
<evidence type="ECO:0000313" key="4">
    <source>
        <dbReference type="EnsemblPlants" id="KRH38927"/>
    </source>
</evidence>
<dbReference type="Proteomes" id="UP000008827">
    <property type="component" value="Chromosome 9"/>
</dbReference>
<evidence type="ECO:0000256" key="1">
    <source>
        <dbReference type="SAM" id="MobiDB-lite"/>
    </source>
</evidence>
<protein>
    <recommendedName>
        <fullName evidence="2">No apical meristem-associated C-terminal domain-containing protein</fullName>
    </recommendedName>
</protein>